<protein>
    <submittedName>
        <fullName evidence="1">Uncharacterized protein</fullName>
    </submittedName>
</protein>
<gene>
    <name evidence="1" type="ORF">MRATA1EN22A_LOCUS3839</name>
</gene>
<evidence type="ECO:0000313" key="1">
    <source>
        <dbReference type="EMBL" id="CAM9530639.1"/>
    </source>
</evidence>
<evidence type="ECO:0000313" key="2">
    <source>
        <dbReference type="Proteomes" id="UP001162501"/>
    </source>
</evidence>
<feature type="non-terminal residue" evidence="1">
    <location>
        <position position="88"/>
    </location>
</feature>
<reference evidence="1" key="2">
    <citation type="submission" date="2025-03" db="EMBL/GenBank/DDBJ databases">
        <authorList>
            <consortium name="ELIXIR-Norway"/>
            <consortium name="Elixir Norway"/>
        </authorList>
    </citation>
    <scope>NUCLEOTIDE SEQUENCE</scope>
</reference>
<name>A0AC59YB90_RANTA</name>
<reference evidence="1" key="1">
    <citation type="submission" date="2023-05" db="EMBL/GenBank/DDBJ databases">
        <authorList>
            <consortium name="ELIXIR-Norway"/>
        </authorList>
    </citation>
    <scope>NUCLEOTIDE SEQUENCE</scope>
</reference>
<feature type="non-terminal residue" evidence="1">
    <location>
        <position position="1"/>
    </location>
</feature>
<organism evidence="1 2">
    <name type="scientific">Rangifer tarandus platyrhynchus</name>
    <name type="common">Svalbard reindeer</name>
    <dbReference type="NCBI Taxonomy" id="3082113"/>
    <lineage>
        <taxon>Eukaryota</taxon>
        <taxon>Metazoa</taxon>
        <taxon>Chordata</taxon>
        <taxon>Craniata</taxon>
        <taxon>Vertebrata</taxon>
        <taxon>Euteleostomi</taxon>
        <taxon>Mammalia</taxon>
        <taxon>Eutheria</taxon>
        <taxon>Laurasiatheria</taxon>
        <taxon>Artiodactyla</taxon>
        <taxon>Ruminantia</taxon>
        <taxon>Pecora</taxon>
        <taxon>Cervidae</taxon>
        <taxon>Odocoileinae</taxon>
        <taxon>Rangifer</taxon>
    </lineage>
</organism>
<sequence length="88" mass="8842">QGCEGRGTSLLTPAVPAELGSPRTRPQTGRRGGVAVGMQGTGAWMWGCRARGRGCEEAGPGRGGVRVGGKEGPGGGVEVRKRGRGGVE</sequence>
<dbReference type="Proteomes" id="UP001162501">
    <property type="component" value="Chromosome 11"/>
</dbReference>
<proteinExistence type="predicted"/>
<dbReference type="EMBL" id="OX596095">
    <property type="protein sequence ID" value="CAM9530639.1"/>
    <property type="molecule type" value="Genomic_DNA"/>
</dbReference>
<accession>A0AC59YB90</accession>